<sequence>MNRHPAHILLLKAARALELLIAAVILLVIVCGAVFLFRETGRTLLLSPEAFALGDFLSATLLLVMGIEFVKMLALHTADAVVDVLLFTIVRQMIVSHTDAAETLLGVAAVAGIFAVKKYLQARENAA</sequence>
<reference evidence="3" key="1">
    <citation type="submission" date="2018-12" db="EMBL/GenBank/DDBJ databases">
        <title>Dusodibacter welbiota gen. nov., sp. nov., isolated from human faeces and emended description of the Oscillibacter genus.</title>
        <authorList>
            <person name="Le Roy T."/>
            <person name="Van der Smissen P."/>
            <person name="Delzenne N."/>
            <person name="Muccioli G."/>
            <person name="Collet J.F."/>
            <person name="Cani P.D."/>
        </authorList>
    </citation>
    <scope>NUCLEOTIDE SEQUENCE [LARGE SCALE GENOMIC DNA]</scope>
    <source>
        <strain evidence="3">J115</strain>
    </source>
</reference>
<dbReference type="KEGG" id="obj:EIO64_14370"/>
<feature type="transmembrane region" description="Helical" evidence="1">
    <location>
        <begin position="50"/>
        <end position="70"/>
    </location>
</feature>
<proteinExistence type="predicted"/>
<evidence type="ECO:0000313" key="3">
    <source>
        <dbReference type="Proteomes" id="UP000298642"/>
    </source>
</evidence>
<keyword evidence="3" id="KW-1185">Reference proteome</keyword>
<protein>
    <submittedName>
        <fullName evidence="2">Transporter</fullName>
    </submittedName>
</protein>
<feature type="transmembrane region" description="Helical" evidence="1">
    <location>
        <begin position="100"/>
        <end position="120"/>
    </location>
</feature>
<accession>A0A4D7ARX8</accession>
<evidence type="ECO:0000256" key="1">
    <source>
        <dbReference type="SAM" id="Phobius"/>
    </source>
</evidence>
<keyword evidence="1" id="KW-0812">Transmembrane</keyword>
<keyword evidence="1" id="KW-1133">Transmembrane helix</keyword>
<dbReference type="EMBL" id="CP034413">
    <property type="protein sequence ID" value="QCI60253.1"/>
    <property type="molecule type" value="Genomic_DNA"/>
</dbReference>
<name>A0A4D7ARX8_9FIRM</name>
<dbReference type="Proteomes" id="UP000298642">
    <property type="component" value="Chromosome"/>
</dbReference>
<gene>
    <name evidence="2" type="ORF">EIO64_14370</name>
</gene>
<dbReference type="GeneID" id="89521785"/>
<dbReference type="RefSeq" id="WP_021749332.1">
    <property type="nucleotide sequence ID" value="NZ_CAUWCU010000021.1"/>
</dbReference>
<keyword evidence="1" id="KW-0472">Membrane</keyword>
<organism evidence="2 3">
    <name type="scientific">Dysosmobacter welbionis</name>
    <dbReference type="NCBI Taxonomy" id="2093857"/>
    <lineage>
        <taxon>Bacteria</taxon>
        <taxon>Bacillati</taxon>
        <taxon>Bacillota</taxon>
        <taxon>Clostridia</taxon>
        <taxon>Eubacteriales</taxon>
        <taxon>Oscillospiraceae</taxon>
        <taxon>Dysosmobacter</taxon>
    </lineage>
</organism>
<feature type="transmembrane region" description="Helical" evidence="1">
    <location>
        <begin position="20"/>
        <end position="38"/>
    </location>
</feature>
<evidence type="ECO:0000313" key="2">
    <source>
        <dbReference type="EMBL" id="QCI60253.1"/>
    </source>
</evidence>
<dbReference type="AlphaFoldDB" id="A0A4D7ARX8"/>